<evidence type="ECO:0000313" key="3">
    <source>
        <dbReference type="Proteomes" id="UP001159364"/>
    </source>
</evidence>
<gene>
    <name evidence="2" type="ORF">K2173_012915</name>
</gene>
<dbReference type="EMBL" id="JAIWQS010000265">
    <property type="protein sequence ID" value="KAJ8746864.1"/>
    <property type="molecule type" value="Genomic_DNA"/>
</dbReference>
<feature type="compositionally biased region" description="Basic and acidic residues" evidence="1">
    <location>
        <begin position="103"/>
        <end position="113"/>
    </location>
</feature>
<proteinExistence type="predicted"/>
<feature type="region of interest" description="Disordered" evidence="1">
    <location>
        <begin position="37"/>
        <end position="179"/>
    </location>
</feature>
<name>A0AAV8S455_9ROSI</name>
<dbReference type="Proteomes" id="UP001159364">
    <property type="component" value="Unassembled WGS sequence"/>
</dbReference>
<organism evidence="2 3">
    <name type="scientific">Erythroxylum novogranatense</name>
    <dbReference type="NCBI Taxonomy" id="1862640"/>
    <lineage>
        <taxon>Eukaryota</taxon>
        <taxon>Viridiplantae</taxon>
        <taxon>Streptophyta</taxon>
        <taxon>Embryophyta</taxon>
        <taxon>Tracheophyta</taxon>
        <taxon>Spermatophyta</taxon>
        <taxon>Magnoliopsida</taxon>
        <taxon>eudicotyledons</taxon>
        <taxon>Gunneridae</taxon>
        <taxon>Pentapetalae</taxon>
        <taxon>rosids</taxon>
        <taxon>fabids</taxon>
        <taxon>Malpighiales</taxon>
        <taxon>Erythroxylaceae</taxon>
        <taxon>Erythroxylum</taxon>
    </lineage>
</organism>
<comment type="caution">
    <text evidence="2">The sequence shown here is derived from an EMBL/GenBank/DDBJ whole genome shotgun (WGS) entry which is preliminary data.</text>
</comment>
<protein>
    <submittedName>
        <fullName evidence="2">Uncharacterized protein</fullName>
    </submittedName>
</protein>
<dbReference type="AlphaFoldDB" id="A0AAV8S455"/>
<reference evidence="2 3" key="1">
    <citation type="submission" date="2021-09" db="EMBL/GenBank/DDBJ databases">
        <title>Genomic insights and catalytic innovation underlie evolution of tropane alkaloids biosynthesis.</title>
        <authorList>
            <person name="Wang Y.-J."/>
            <person name="Tian T."/>
            <person name="Huang J.-P."/>
            <person name="Huang S.-X."/>
        </authorList>
    </citation>
    <scope>NUCLEOTIDE SEQUENCE [LARGE SCALE GENOMIC DNA]</scope>
    <source>
        <strain evidence="2">KIB-2018</strain>
        <tissue evidence="2">Leaf</tissue>
    </source>
</reference>
<evidence type="ECO:0000256" key="1">
    <source>
        <dbReference type="SAM" id="MobiDB-lite"/>
    </source>
</evidence>
<sequence length="179" mass="19209">MKTDGQQEWLFLLLEEGSLGAKGMLKEGVTLRLRKVAKGGGEDRKDTRLVGEEEEITAGQPVKSRKERKRAAESVGPGLQGEGASASGRADPTDGVSPSSIGEKVDSGSESWKKYLNLSSSSDKEGNLAPEPSTSSTWIEKWLSPEVSSSAPDDQGPRQKGEGALFQPPLFRSPTTKMY</sequence>
<accession>A0AAV8S455</accession>
<evidence type="ECO:0000313" key="2">
    <source>
        <dbReference type="EMBL" id="KAJ8746864.1"/>
    </source>
</evidence>
<feature type="compositionally biased region" description="Basic and acidic residues" evidence="1">
    <location>
        <begin position="40"/>
        <end position="51"/>
    </location>
</feature>
<keyword evidence="2" id="KW-0496">Mitochondrion</keyword>
<geneLocation type="mitochondrion" evidence="2"/>
<keyword evidence="3" id="KW-1185">Reference proteome</keyword>